<evidence type="ECO:0000313" key="2">
    <source>
        <dbReference type="EMBL" id="EKD12418.1"/>
    </source>
</evidence>
<evidence type="ECO:0000256" key="1">
    <source>
        <dbReference type="SAM" id="MobiDB-lite"/>
    </source>
</evidence>
<feature type="compositionally biased region" description="Basic and acidic residues" evidence="1">
    <location>
        <begin position="115"/>
        <end position="126"/>
    </location>
</feature>
<feature type="region of interest" description="Disordered" evidence="1">
    <location>
        <begin position="97"/>
        <end position="141"/>
    </location>
</feature>
<dbReference type="OrthoDB" id="10345807at2759"/>
<protein>
    <submittedName>
        <fullName evidence="2">Uncharacterized protein</fullName>
    </submittedName>
</protein>
<dbReference type="KEGG" id="mbe:MBM_09452"/>
<evidence type="ECO:0000313" key="3">
    <source>
        <dbReference type="Proteomes" id="UP000006753"/>
    </source>
</evidence>
<name>K1WUV5_MARBU</name>
<dbReference type="GeneID" id="18765387"/>
<feature type="compositionally biased region" description="Low complexity" evidence="1">
    <location>
        <begin position="97"/>
        <end position="106"/>
    </location>
</feature>
<gene>
    <name evidence="2" type="ORF">MBM_09452</name>
</gene>
<sequence>MLTDTEVAVNERWGTRTPREGIPREVRPFELGNIDMKSLNIISIFYPNLDEAQEYLLAAGRNADGSYTKLSHSQLKKMAAELKARKADEDLKAKNAAKASKLAGGETVDEDETEKEVLGEKSDPSKKYTVPPGFDPDSDVPWTLQSKDHVDPDKEYVDWAPGSYVIAYSNGRAHMNGMDFGEGEIDEGSLYFRTMQGTHLPDVS</sequence>
<accession>K1WUV5</accession>
<reference evidence="2 3" key="1">
    <citation type="journal article" date="2012" name="BMC Genomics">
        <title>Sequencing the genome of Marssonina brunnea reveals fungus-poplar co-evolution.</title>
        <authorList>
            <person name="Zhu S."/>
            <person name="Cao Y.-Z."/>
            <person name="Jiang C."/>
            <person name="Tan B.-Y."/>
            <person name="Wang Z."/>
            <person name="Feng S."/>
            <person name="Zhang L."/>
            <person name="Su X.-H."/>
            <person name="Brejova B."/>
            <person name="Vinar T."/>
            <person name="Xu M."/>
            <person name="Wang M.-X."/>
            <person name="Zhang S.-G."/>
            <person name="Huang M.-R."/>
            <person name="Wu R."/>
            <person name="Zhou Y."/>
        </authorList>
    </citation>
    <scope>NUCLEOTIDE SEQUENCE [LARGE SCALE GENOMIC DNA]</scope>
    <source>
        <strain evidence="2 3">MB_m1</strain>
    </source>
</reference>
<organism evidence="2 3">
    <name type="scientific">Marssonina brunnea f. sp. multigermtubi (strain MB_m1)</name>
    <name type="common">Marssonina leaf spot fungus</name>
    <dbReference type="NCBI Taxonomy" id="1072389"/>
    <lineage>
        <taxon>Eukaryota</taxon>
        <taxon>Fungi</taxon>
        <taxon>Dikarya</taxon>
        <taxon>Ascomycota</taxon>
        <taxon>Pezizomycotina</taxon>
        <taxon>Leotiomycetes</taxon>
        <taxon>Helotiales</taxon>
        <taxon>Drepanopezizaceae</taxon>
        <taxon>Drepanopeziza</taxon>
    </lineage>
</organism>
<dbReference type="HOGENOM" id="CLU_1343516_0_0_1"/>
<dbReference type="Proteomes" id="UP000006753">
    <property type="component" value="Unassembled WGS sequence"/>
</dbReference>
<dbReference type="AlphaFoldDB" id="K1WUV5"/>
<dbReference type="EMBL" id="JH921458">
    <property type="protein sequence ID" value="EKD12418.1"/>
    <property type="molecule type" value="Genomic_DNA"/>
</dbReference>
<keyword evidence="3" id="KW-1185">Reference proteome</keyword>
<dbReference type="InParanoid" id="K1WUV5"/>
<proteinExistence type="predicted"/>